<dbReference type="InterPro" id="IPR058163">
    <property type="entry name" value="LysR-type_TF_proteobact-type"/>
</dbReference>
<evidence type="ECO:0000313" key="7">
    <source>
        <dbReference type="Proteomes" id="UP000494252"/>
    </source>
</evidence>
<evidence type="ECO:0000256" key="1">
    <source>
        <dbReference type="ARBA" id="ARBA00009437"/>
    </source>
</evidence>
<dbReference type="CDD" id="cd08422">
    <property type="entry name" value="PBP2_CrgA_like"/>
    <property type="match status" value="1"/>
</dbReference>
<dbReference type="Proteomes" id="UP000494252">
    <property type="component" value="Unassembled WGS sequence"/>
</dbReference>
<reference evidence="6 7" key="1">
    <citation type="submission" date="2020-04" db="EMBL/GenBank/DDBJ databases">
        <authorList>
            <person name="De Canck E."/>
        </authorList>
    </citation>
    <scope>NUCLEOTIDE SEQUENCE [LARGE SCALE GENOMIC DNA]</scope>
    <source>
        <strain evidence="6 7">LMG 27177</strain>
    </source>
</reference>
<dbReference type="Gene3D" id="3.40.190.290">
    <property type="match status" value="1"/>
</dbReference>
<proteinExistence type="inferred from homology"/>
<keyword evidence="3" id="KW-0238">DNA-binding</keyword>
<dbReference type="SUPFAM" id="SSF46785">
    <property type="entry name" value="Winged helix' DNA-binding domain"/>
    <property type="match status" value="1"/>
</dbReference>
<evidence type="ECO:0000256" key="2">
    <source>
        <dbReference type="ARBA" id="ARBA00023015"/>
    </source>
</evidence>
<dbReference type="PANTHER" id="PTHR30537:SF5">
    <property type="entry name" value="HTH-TYPE TRANSCRIPTIONAL ACTIVATOR TTDR-RELATED"/>
    <property type="match status" value="1"/>
</dbReference>
<dbReference type="GO" id="GO:0043565">
    <property type="term" value="F:sequence-specific DNA binding"/>
    <property type="evidence" value="ECO:0007669"/>
    <property type="project" value="TreeGrafter"/>
</dbReference>
<dbReference type="InterPro" id="IPR000847">
    <property type="entry name" value="LysR_HTH_N"/>
</dbReference>
<dbReference type="AlphaFoldDB" id="A0A6J5GP68"/>
<name>A0A6J5GP68_9BURK</name>
<evidence type="ECO:0000259" key="5">
    <source>
        <dbReference type="PROSITE" id="PS50931"/>
    </source>
</evidence>
<dbReference type="Pfam" id="PF00126">
    <property type="entry name" value="HTH_1"/>
    <property type="match status" value="1"/>
</dbReference>
<dbReference type="SUPFAM" id="SSF53850">
    <property type="entry name" value="Periplasmic binding protein-like II"/>
    <property type="match status" value="1"/>
</dbReference>
<keyword evidence="4" id="KW-0804">Transcription</keyword>
<evidence type="ECO:0000313" key="6">
    <source>
        <dbReference type="EMBL" id="CAB3802730.1"/>
    </source>
</evidence>
<dbReference type="PROSITE" id="PS50931">
    <property type="entry name" value="HTH_LYSR"/>
    <property type="match status" value="1"/>
</dbReference>
<dbReference type="PANTHER" id="PTHR30537">
    <property type="entry name" value="HTH-TYPE TRANSCRIPTIONAL REGULATOR"/>
    <property type="match status" value="1"/>
</dbReference>
<organism evidence="6 7">
    <name type="scientific">Paraburkholderia fynbosensis</name>
    <dbReference type="NCBI Taxonomy" id="1200993"/>
    <lineage>
        <taxon>Bacteria</taxon>
        <taxon>Pseudomonadati</taxon>
        <taxon>Pseudomonadota</taxon>
        <taxon>Betaproteobacteria</taxon>
        <taxon>Burkholderiales</taxon>
        <taxon>Burkholderiaceae</taxon>
        <taxon>Paraburkholderia</taxon>
    </lineage>
</organism>
<feature type="domain" description="HTH lysR-type" evidence="5">
    <location>
        <begin position="25"/>
        <end position="78"/>
    </location>
</feature>
<keyword evidence="2" id="KW-0805">Transcription regulation</keyword>
<dbReference type="Pfam" id="PF03466">
    <property type="entry name" value="LysR_substrate"/>
    <property type="match status" value="1"/>
</dbReference>
<sequence>MIDSLFRILNNDRMNPQNVQALWPHIHSLTVLATTASFTAAAQRLGISKAAMSQRIADLEEAAGVPLVRRTTRSVRLTEAGQTLVDSTREAYETIEVNFARVKDLAGEPRGLVRVTAPVALGRQQIVPLLPAFIERYPGVRIELELSDRLFSLSQEGFDVAIRHTTTAPQTHVAWTLCETRSLLVASREYLARRGTPEHPNALVNHDCLCYLRGNEPTAWSFEPRDRRKSRVSVPVRGCFAANNSEAMREAALGGLGIALLPDFSAQRDIDAGNLVPLLGAWHPSGAFGDHIFAIRPYSPIVPSAVRALVKYLRERLSGGF</sequence>
<dbReference type="GO" id="GO:0006351">
    <property type="term" value="P:DNA-templated transcription"/>
    <property type="evidence" value="ECO:0007669"/>
    <property type="project" value="TreeGrafter"/>
</dbReference>
<dbReference type="Gene3D" id="1.10.10.10">
    <property type="entry name" value="Winged helix-like DNA-binding domain superfamily/Winged helix DNA-binding domain"/>
    <property type="match status" value="1"/>
</dbReference>
<dbReference type="PRINTS" id="PR00039">
    <property type="entry name" value="HTHLYSR"/>
</dbReference>
<gene>
    <name evidence="6" type="primary">dmlR_22</name>
    <name evidence="6" type="ORF">LMG27177_05278</name>
</gene>
<evidence type="ECO:0000256" key="3">
    <source>
        <dbReference type="ARBA" id="ARBA00023125"/>
    </source>
</evidence>
<dbReference type="FunFam" id="1.10.10.10:FF:000001">
    <property type="entry name" value="LysR family transcriptional regulator"/>
    <property type="match status" value="1"/>
</dbReference>
<accession>A0A6J5GP68</accession>
<protein>
    <submittedName>
        <fullName evidence="6">HTH-type transcriptional regulator DmlR</fullName>
    </submittedName>
</protein>
<dbReference type="EMBL" id="CADIKI010000018">
    <property type="protein sequence ID" value="CAB3802730.1"/>
    <property type="molecule type" value="Genomic_DNA"/>
</dbReference>
<evidence type="ECO:0000256" key="4">
    <source>
        <dbReference type="ARBA" id="ARBA00023163"/>
    </source>
</evidence>
<keyword evidence="7" id="KW-1185">Reference proteome</keyword>
<dbReference type="InterPro" id="IPR005119">
    <property type="entry name" value="LysR_subst-bd"/>
</dbReference>
<comment type="similarity">
    <text evidence="1">Belongs to the LysR transcriptional regulatory family.</text>
</comment>
<dbReference type="InterPro" id="IPR036390">
    <property type="entry name" value="WH_DNA-bd_sf"/>
</dbReference>
<dbReference type="InterPro" id="IPR036388">
    <property type="entry name" value="WH-like_DNA-bd_sf"/>
</dbReference>
<dbReference type="GO" id="GO:0003700">
    <property type="term" value="F:DNA-binding transcription factor activity"/>
    <property type="evidence" value="ECO:0007669"/>
    <property type="project" value="InterPro"/>
</dbReference>